<proteinExistence type="predicted"/>
<feature type="transmembrane region" description="Helical" evidence="1">
    <location>
        <begin position="62"/>
        <end position="84"/>
    </location>
</feature>
<feature type="non-terminal residue" evidence="2">
    <location>
        <position position="1"/>
    </location>
</feature>
<accession>A0A1Y1VBF5</accession>
<keyword evidence="1" id="KW-0472">Membrane</keyword>
<evidence type="ECO:0000256" key="1">
    <source>
        <dbReference type="SAM" id="Phobius"/>
    </source>
</evidence>
<keyword evidence="3" id="KW-1185">Reference proteome</keyword>
<dbReference type="AlphaFoldDB" id="A0A1Y1VBF5"/>
<gene>
    <name evidence="2" type="ORF">BCR36DRAFT_286674</name>
</gene>
<feature type="transmembrane region" description="Helical" evidence="1">
    <location>
        <begin position="353"/>
        <end position="373"/>
    </location>
</feature>
<evidence type="ECO:0000313" key="3">
    <source>
        <dbReference type="Proteomes" id="UP000193719"/>
    </source>
</evidence>
<dbReference type="OrthoDB" id="10519292at2759"/>
<keyword evidence="1" id="KW-1133">Transmembrane helix</keyword>
<reference evidence="2 3" key="1">
    <citation type="submission" date="2016-08" db="EMBL/GenBank/DDBJ databases">
        <title>Genomes of anaerobic fungi encode conserved fungal cellulosomes for biomass hydrolysis.</title>
        <authorList>
            <consortium name="DOE Joint Genome Institute"/>
            <person name="Haitjema C.H."/>
            <person name="Gilmore S.P."/>
            <person name="Henske J.K."/>
            <person name="Solomon K.V."/>
            <person name="De Groot R."/>
            <person name="Kuo A."/>
            <person name="Mondo S.J."/>
            <person name="Salamov A.A."/>
            <person name="Labutti K."/>
            <person name="Zhao Z."/>
            <person name="Chiniquy J."/>
            <person name="Barry K."/>
            <person name="Brewer H.M."/>
            <person name="Purvine S.O."/>
            <person name="Wright A.T."/>
            <person name="Boxma B."/>
            <person name="Van Alen T."/>
            <person name="Hackstein J.H."/>
            <person name="Baker S.E."/>
            <person name="Grigoriev I.V."/>
            <person name="O'Malley M.A."/>
        </authorList>
    </citation>
    <scope>NUCLEOTIDE SEQUENCE [LARGE SCALE GENOMIC DNA]</scope>
    <source>
        <strain evidence="3">finn</strain>
    </source>
</reference>
<sequence length="390" mass="46685">LFSPNIIIIYKRIMFFEILNTRLFQNFFKIQYVSLTILFVGFVVLLYFHLNSQNYYNSRINKFYSGVWTSVALQSFIYILFTIIHVTPQFYVFFPILFVGFIIGWMLNKYYINWYSKRIYGNIKKKYNKSHICERMKEKKEFNEQDGSVEKSIQTIASEKKIVKKEAVYYRPSDCAYVSCFIFVNQYNRTTEVYIQYWNFLHGIRRYISQNKICYQNDNINELLDNIEYTADKILYKCSTMSRSFFDKYLVYDATFSLESDRSLLFDENPGSGENSASDFELIDIKNRSIQYHLAALNFLKSLMSSLKNLETVADIENTMVINDELTDILREAEGHYKKFIVKFNHSKESLELYILFLRYSLVCFFFFFFLIYQNNNNTYKNNNGVNNIY</sequence>
<keyword evidence="1" id="KW-0812">Transmembrane</keyword>
<reference evidence="2 3" key="2">
    <citation type="submission" date="2016-08" db="EMBL/GenBank/DDBJ databases">
        <title>Pervasive Adenine N6-methylation of Active Genes in Fungi.</title>
        <authorList>
            <consortium name="DOE Joint Genome Institute"/>
            <person name="Mondo S.J."/>
            <person name="Dannebaum R.O."/>
            <person name="Kuo R.C."/>
            <person name="Labutti K."/>
            <person name="Haridas S."/>
            <person name="Kuo A."/>
            <person name="Salamov A."/>
            <person name="Ahrendt S.R."/>
            <person name="Lipzen A."/>
            <person name="Sullivan W."/>
            <person name="Andreopoulos W.B."/>
            <person name="Clum A."/>
            <person name="Lindquist E."/>
            <person name="Daum C."/>
            <person name="Ramamoorthy G.K."/>
            <person name="Gryganskyi A."/>
            <person name="Culley D."/>
            <person name="Magnuson J.K."/>
            <person name="James T.Y."/>
            <person name="O'Malley M.A."/>
            <person name="Stajich J.E."/>
            <person name="Spatafora J.W."/>
            <person name="Visel A."/>
            <person name="Grigoriev I.V."/>
        </authorList>
    </citation>
    <scope>NUCLEOTIDE SEQUENCE [LARGE SCALE GENOMIC DNA]</scope>
    <source>
        <strain evidence="3">finn</strain>
    </source>
</reference>
<dbReference type="EMBL" id="MCFH01000016">
    <property type="protein sequence ID" value="ORX52086.1"/>
    <property type="molecule type" value="Genomic_DNA"/>
</dbReference>
<protein>
    <submittedName>
        <fullName evidence="2">Uncharacterized protein</fullName>
    </submittedName>
</protein>
<feature type="transmembrane region" description="Helical" evidence="1">
    <location>
        <begin position="90"/>
        <end position="108"/>
    </location>
</feature>
<feature type="transmembrane region" description="Helical" evidence="1">
    <location>
        <begin position="30"/>
        <end position="50"/>
    </location>
</feature>
<evidence type="ECO:0000313" key="2">
    <source>
        <dbReference type="EMBL" id="ORX52086.1"/>
    </source>
</evidence>
<comment type="caution">
    <text evidence="2">The sequence shown here is derived from an EMBL/GenBank/DDBJ whole genome shotgun (WGS) entry which is preliminary data.</text>
</comment>
<name>A0A1Y1VBF5_9FUNG</name>
<organism evidence="2 3">
    <name type="scientific">Piromyces finnis</name>
    <dbReference type="NCBI Taxonomy" id="1754191"/>
    <lineage>
        <taxon>Eukaryota</taxon>
        <taxon>Fungi</taxon>
        <taxon>Fungi incertae sedis</taxon>
        <taxon>Chytridiomycota</taxon>
        <taxon>Chytridiomycota incertae sedis</taxon>
        <taxon>Neocallimastigomycetes</taxon>
        <taxon>Neocallimastigales</taxon>
        <taxon>Neocallimastigaceae</taxon>
        <taxon>Piromyces</taxon>
    </lineage>
</organism>
<dbReference type="Proteomes" id="UP000193719">
    <property type="component" value="Unassembled WGS sequence"/>
</dbReference>